<dbReference type="AlphaFoldDB" id="K7ZBY6"/>
<evidence type="ECO:0000259" key="1">
    <source>
        <dbReference type="Pfam" id="PF18197"/>
    </source>
</evidence>
<dbReference type="InterPro" id="IPR033786">
    <property type="entry name" value="TTHB210-like"/>
</dbReference>
<dbReference type="PATRIC" id="fig|1069642.3.peg.3030"/>
<sequence>MRTFIETDQGKPISVGVAFPKAAMDGLSEHTPEVFIVELPTEMAMPPYNHVMLDWMPHGHDPDSIYGRPHFDFHFYMISSADRQKITCLGDDAAVCTKQPAPELIPPFYAPTPEGVPQMGWHWVDLRSPEYNGQPFTSTFIYGFYDGKMNFAEPMMTREFILATNWFASLIPSPEKVLISGYYPTAYSLTYDAIQDLYFIKLMNLVWKDQ</sequence>
<dbReference type="KEGG" id="bbat:Bdt_3064"/>
<dbReference type="CDD" id="cd11669">
    <property type="entry name" value="TTHB210-like"/>
    <property type="match status" value="1"/>
</dbReference>
<accession>K7ZBY6</accession>
<protein>
    <recommendedName>
        <fullName evidence="1">TTHB210-like domain-containing protein</fullName>
    </recommendedName>
</protein>
<evidence type="ECO:0000313" key="2">
    <source>
        <dbReference type="EMBL" id="AFY02739.1"/>
    </source>
</evidence>
<evidence type="ECO:0000313" key="3">
    <source>
        <dbReference type="Proteomes" id="UP000010074"/>
    </source>
</evidence>
<dbReference type="InterPro" id="IPR040832">
    <property type="entry name" value="TTHB210-like_dom"/>
</dbReference>
<gene>
    <name evidence="2" type="ORF">Bdt_3064</name>
</gene>
<organism evidence="2 3">
    <name type="scientific">Bdellovibrio bacteriovorus str. Tiberius</name>
    <dbReference type="NCBI Taxonomy" id="1069642"/>
    <lineage>
        <taxon>Bacteria</taxon>
        <taxon>Pseudomonadati</taxon>
        <taxon>Bdellovibrionota</taxon>
        <taxon>Bdellovibrionia</taxon>
        <taxon>Bdellovibrionales</taxon>
        <taxon>Pseudobdellovibrionaceae</taxon>
        <taxon>Bdellovibrio</taxon>
    </lineage>
</organism>
<dbReference type="Pfam" id="PF18197">
    <property type="entry name" value="TTHB210-like"/>
    <property type="match status" value="1"/>
</dbReference>
<dbReference type="Proteomes" id="UP000010074">
    <property type="component" value="Chromosome"/>
</dbReference>
<feature type="domain" description="TTHB210-like" evidence="1">
    <location>
        <begin position="8"/>
        <end position="55"/>
    </location>
</feature>
<dbReference type="HOGENOM" id="CLU_070317_0_0_7"/>
<reference evidence="2 3" key="1">
    <citation type="journal article" date="2012" name="BMC Genomics">
        <title>Genome analysis of a simultaneously predatory and prey-independent, novel Bdellovibrio bacteriovorus from the River Tiber, supports in silico predictions of both ancient and recent lateral gene transfer from diverse bacteria.</title>
        <authorList>
            <person name="Hobley L."/>
            <person name="Lerner T.R."/>
            <person name="Williams L.E."/>
            <person name="Lambert C."/>
            <person name="Till R."/>
            <person name="Milner D.S."/>
            <person name="Basford S.M."/>
            <person name="Capeness M.J."/>
            <person name="Fenton A.K."/>
            <person name="Atterbury R.J."/>
            <person name="Harris M.A."/>
            <person name="Sockett R.E."/>
        </authorList>
    </citation>
    <scope>NUCLEOTIDE SEQUENCE [LARGE SCALE GENOMIC DNA]</scope>
    <source>
        <strain evidence="2 3">Tiberius</strain>
    </source>
</reference>
<name>K7ZBY6_BDEBC</name>
<proteinExistence type="predicted"/>
<dbReference type="EMBL" id="CP002930">
    <property type="protein sequence ID" value="AFY02739.1"/>
    <property type="molecule type" value="Genomic_DNA"/>
</dbReference>
<dbReference type="STRING" id="1069642.Bdt_3064"/>